<keyword evidence="3" id="KW-1133">Transmembrane helix</keyword>
<dbReference type="InterPro" id="IPR007110">
    <property type="entry name" value="Ig-like_dom"/>
</dbReference>
<reference evidence="5 6" key="1">
    <citation type="journal article" date="2014" name="Nature">
        <title>The genomic substrate for adaptive radiation in African cichlid fish.</title>
        <authorList>
            <person name="Brawand D."/>
            <person name="Wagner C.E."/>
            <person name="Li Y.I."/>
            <person name="Malinsky M."/>
            <person name="Keller I."/>
            <person name="Fan S."/>
            <person name="Simakov O."/>
            <person name="Ng A.Y."/>
            <person name="Lim Z.W."/>
            <person name="Bezault E."/>
            <person name="Turner-Maier J."/>
            <person name="Johnson J."/>
            <person name="Alcazar R."/>
            <person name="Noh H.J."/>
            <person name="Russell P."/>
            <person name="Aken B."/>
            <person name="Alfoldi J."/>
            <person name="Amemiya C."/>
            <person name="Azzouzi N."/>
            <person name="Baroiller J.F."/>
            <person name="Barloy-Hubler F."/>
            <person name="Berlin A."/>
            <person name="Bloomquist R."/>
            <person name="Carleton K.L."/>
            <person name="Conte M.A."/>
            <person name="D'Cotta H."/>
            <person name="Eshel O."/>
            <person name="Gaffney L."/>
            <person name="Galibert F."/>
            <person name="Gante H.F."/>
            <person name="Gnerre S."/>
            <person name="Greuter L."/>
            <person name="Guyon R."/>
            <person name="Haddad N.S."/>
            <person name="Haerty W."/>
            <person name="Harris R.M."/>
            <person name="Hofmann H.A."/>
            <person name="Hourlier T."/>
            <person name="Hulata G."/>
            <person name="Jaffe D.B."/>
            <person name="Lara M."/>
            <person name="Lee A.P."/>
            <person name="MacCallum I."/>
            <person name="Mwaiko S."/>
            <person name="Nikaido M."/>
            <person name="Nishihara H."/>
            <person name="Ozouf-Costaz C."/>
            <person name="Penman D.J."/>
            <person name="Przybylski D."/>
            <person name="Rakotomanga M."/>
            <person name="Renn S.C.P."/>
            <person name="Ribeiro F.J."/>
            <person name="Ron M."/>
            <person name="Salzburger W."/>
            <person name="Sanchez-Pulido L."/>
            <person name="Santos M.E."/>
            <person name="Searle S."/>
            <person name="Sharpe T."/>
            <person name="Swofford R."/>
            <person name="Tan F.J."/>
            <person name="Williams L."/>
            <person name="Young S."/>
            <person name="Yin S."/>
            <person name="Okada N."/>
            <person name="Kocher T.D."/>
            <person name="Miska E.A."/>
            <person name="Lander E.S."/>
            <person name="Venkatesh B."/>
            <person name="Fernald R.D."/>
            <person name="Meyer A."/>
            <person name="Ponting C.P."/>
            <person name="Streelman J.T."/>
            <person name="Lindblad-Toh K."/>
            <person name="Seehausen O."/>
            <person name="Di Palma F."/>
        </authorList>
    </citation>
    <scope>NUCLEOTIDE SEQUENCE</scope>
</reference>
<dbReference type="SUPFAM" id="SSF54452">
    <property type="entry name" value="MHC antigen-recognition domain"/>
    <property type="match status" value="1"/>
</dbReference>
<proteinExistence type="inferred from homology"/>
<dbReference type="GO" id="GO:0006955">
    <property type="term" value="P:immune response"/>
    <property type="evidence" value="ECO:0007669"/>
    <property type="project" value="TreeGrafter"/>
</dbReference>
<dbReference type="FunFam" id="3.30.500.10:FF:000001">
    <property type="entry name" value="H-2 class I histocompatibility antigen, alpha chain"/>
    <property type="match status" value="1"/>
</dbReference>
<keyword evidence="3" id="KW-0472">Membrane</keyword>
<dbReference type="SUPFAM" id="SSF48726">
    <property type="entry name" value="Immunoglobulin"/>
    <property type="match status" value="1"/>
</dbReference>
<dbReference type="GeneTree" id="ENSGT01120000271828"/>
<reference evidence="5" key="3">
    <citation type="submission" date="2025-09" db="UniProtKB">
        <authorList>
            <consortium name="Ensembl"/>
        </authorList>
    </citation>
    <scope>IDENTIFICATION</scope>
</reference>
<reference evidence="5" key="2">
    <citation type="submission" date="2025-08" db="UniProtKB">
        <authorList>
            <consortium name="Ensembl"/>
        </authorList>
    </citation>
    <scope>IDENTIFICATION</scope>
</reference>
<dbReference type="STRING" id="106582.ENSMZEP00005011051"/>
<dbReference type="SMART" id="SM00407">
    <property type="entry name" value="IGc1"/>
    <property type="match status" value="1"/>
</dbReference>
<dbReference type="Ensembl" id="ENSMZET00005011434.1">
    <property type="protein sequence ID" value="ENSMZEP00005011051.1"/>
    <property type="gene ID" value="ENSMZEG00005002839.1"/>
</dbReference>
<dbReference type="PANTHER" id="PTHR16675:SF237">
    <property type="entry name" value="MHC CLASS I ANTIGEN TRANSCRIPT VARIANT 1-RELATED"/>
    <property type="match status" value="1"/>
</dbReference>
<feature type="transmembrane region" description="Helical" evidence="3">
    <location>
        <begin position="33"/>
        <end position="54"/>
    </location>
</feature>
<dbReference type="InterPro" id="IPR036179">
    <property type="entry name" value="Ig-like_dom_sf"/>
</dbReference>
<dbReference type="PROSITE" id="PS50835">
    <property type="entry name" value="IG_LIKE"/>
    <property type="match status" value="1"/>
</dbReference>
<evidence type="ECO:0000259" key="4">
    <source>
        <dbReference type="PROSITE" id="PS50835"/>
    </source>
</evidence>
<dbReference type="FunFam" id="2.60.40.10:FF:000943">
    <property type="entry name" value="Classical MHC class I molecule, alpha-chain"/>
    <property type="match status" value="1"/>
</dbReference>
<comment type="similarity">
    <text evidence="2">Belongs to the MHC class I family.</text>
</comment>
<feature type="domain" description="Ig-like" evidence="4">
    <location>
        <begin position="238"/>
        <end position="325"/>
    </location>
</feature>
<accession>A0A3P9BN59</accession>
<organism evidence="5 6">
    <name type="scientific">Maylandia zebra</name>
    <name type="common">zebra mbuna</name>
    <dbReference type="NCBI Taxonomy" id="106582"/>
    <lineage>
        <taxon>Eukaryota</taxon>
        <taxon>Metazoa</taxon>
        <taxon>Chordata</taxon>
        <taxon>Craniata</taxon>
        <taxon>Vertebrata</taxon>
        <taxon>Euteleostomi</taxon>
        <taxon>Actinopterygii</taxon>
        <taxon>Neopterygii</taxon>
        <taxon>Teleostei</taxon>
        <taxon>Neoteleostei</taxon>
        <taxon>Acanthomorphata</taxon>
        <taxon>Ovalentaria</taxon>
        <taxon>Cichlomorphae</taxon>
        <taxon>Cichliformes</taxon>
        <taxon>Cichlidae</taxon>
        <taxon>African cichlids</taxon>
        <taxon>Pseudocrenilabrinae</taxon>
        <taxon>Haplochromini</taxon>
        <taxon>Maylandia</taxon>
        <taxon>Maylandia zebra complex</taxon>
    </lineage>
</organism>
<dbReference type="GO" id="GO:0005615">
    <property type="term" value="C:extracellular space"/>
    <property type="evidence" value="ECO:0007669"/>
    <property type="project" value="TreeGrafter"/>
</dbReference>
<evidence type="ECO:0000256" key="1">
    <source>
        <dbReference type="ARBA" id="ARBA00023180"/>
    </source>
</evidence>
<evidence type="ECO:0000313" key="6">
    <source>
        <dbReference type="Proteomes" id="UP000265160"/>
    </source>
</evidence>
<dbReference type="Proteomes" id="UP000265160">
    <property type="component" value="LG22"/>
</dbReference>
<dbReference type="InterPro" id="IPR011161">
    <property type="entry name" value="MHC_I-like_Ag-recog"/>
</dbReference>
<protein>
    <submittedName>
        <fullName evidence="5">Major histocompatibility complex class I-related gene protein</fullName>
    </submittedName>
</protein>
<dbReference type="InterPro" id="IPR011162">
    <property type="entry name" value="MHC_I/II-like_Ag-recog"/>
</dbReference>
<dbReference type="InterPro" id="IPR013783">
    <property type="entry name" value="Ig-like_fold"/>
</dbReference>
<evidence type="ECO:0000256" key="2">
    <source>
        <dbReference type="RuleBase" id="RU004439"/>
    </source>
</evidence>
<keyword evidence="6" id="KW-1185">Reference proteome</keyword>
<dbReference type="GO" id="GO:0009897">
    <property type="term" value="C:external side of plasma membrane"/>
    <property type="evidence" value="ECO:0007669"/>
    <property type="project" value="TreeGrafter"/>
</dbReference>
<keyword evidence="1" id="KW-0325">Glycoprotein</keyword>
<evidence type="ECO:0000313" key="5">
    <source>
        <dbReference type="Ensembl" id="ENSMZEP00005011051.1"/>
    </source>
</evidence>
<evidence type="ECO:0000256" key="3">
    <source>
        <dbReference type="SAM" id="Phobius"/>
    </source>
</evidence>
<dbReference type="InterPro" id="IPR050208">
    <property type="entry name" value="MHC_class-I_related"/>
</dbReference>
<sequence length="416" mass="47328">MFRSDALTLETAAWFGSSVNDLTFWTFSVSPSVFPVGPVVGGVGGALLLLAVFVKYSLKYFLTATSGLPDFPEFVASALVNGVQVGYCDSNIRTAEPTQDWMKKLVKDDPQHLDWYSEKCFGNQQVFRANIDSLKQRLNQTRGPYILQRMNGCEWDDETEEIKGFNQYGYNGEDFIALDLQTLTWIAPKPQAVITKLKWDAEKARLEHNKNYYINRCPDWLKKYVKYGRSFLQRSVLPSVSLLQRSPSSVVSCHATGFYPHRARMFWRKDEEEFHDGVDKGQILPNHDGSFQMSVQLNLSSIKPEDWSRYDCVYQLAGAETDIITKLDKKVIQTNSGKTGSEVMLLLLKYCSYSVFIGCYRITSLKRNCSCFRSNKDATDGLDCSHSKIKYNVPEHSSSQVSLLQAFTRRSVFFSS</sequence>
<dbReference type="PRINTS" id="PR01638">
    <property type="entry name" value="MHCCLASSI"/>
</dbReference>
<dbReference type="Pfam" id="PF07654">
    <property type="entry name" value="C1-set"/>
    <property type="match status" value="1"/>
</dbReference>
<name>A0A3P9BN59_9CICH</name>
<dbReference type="InterPro" id="IPR003597">
    <property type="entry name" value="Ig_C1-set"/>
</dbReference>
<dbReference type="Pfam" id="PF00129">
    <property type="entry name" value="MHC_I"/>
    <property type="match status" value="1"/>
</dbReference>
<dbReference type="Gene3D" id="3.30.500.10">
    <property type="entry name" value="MHC class I-like antigen recognition-like"/>
    <property type="match status" value="1"/>
</dbReference>
<dbReference type="PANTHER" id="PTHR16675">
    <property type="entry name" value="MHC CLASS I-RELATED"/>
    <property type="match status" value="1"/>
</dbReference>
<dbReference type="AlphaFoldDB" id="A0A3P9BN59"/>
<dbReference type="InterPro" id="IPR001039">
    <property type="entry name" value="MHC_I_a_a1/a2"/>
</dbReference>
<dbReference type="Gene3D" id="2.60.40.10">
    <property type="entry name" value="Immunoglobulins"/>
    <property type="match status" value="1"/>
</dbReference>
<keyword evidence="3" id="KW-0812">Transmembrane</keyword>
<dbReference type="InterPro" id="IPR037055">
    <property type="entry name" value="MHC_I-like_Ag-recog_sf"/>
</dbReference>